<dbReference type="InterPro" id="IPR000515">
    <property type="entry name" value="MetI-like"/>
</dbReference>
<evidence type="ECO:0000256" key="2">
    <source>
        <dbReference type="ARBA" id="ARBA00010072"/>
    </source>
</evidence>
<evidence type="ECO:0000256" key="4">
    <source>
        <dbReference type="ARBA" id="ARBA00022475"/>
    </source>
</evidence>
<evidence type="ECO:0000259" key="9">
    <source>
        <dbReference type="PROSITE" id="PS50928"/>
    </source>
</evidence>
<feature type="transmembrane region" description="Helical" evidence="8">
    <location>
        <begin position="178"/>
        <end position="200"/>
    </location>
</feature>
<name>A0A4R1HJE5_ANCAQ</name>
<keyword evidence="4" id="KW-1003">Cell membrane</keyword>
<dbReference type="PANTHER" id="PTHR30614">
    <property type="entry name" value="MEMBRANE COMPONENT OF AMINO ACID ABC TRANSPORTER"/>
    <property type="match status" value="1"/>
</dbReference>
<dbReference type="RefSeq" id="WP_131837157.1">
    <property type="nucleotide sequence ID" value="NZ_SMFY01000005.1"/>
</dbReference>
<dbReference type="Proteomes" id="UP000295030">
    <property type="component" value="Unassembled WGS sequence"/>
</dbReference>
<dbReference type="PROSITE" id="PS50928">
    <property type="entry name" value="ABC_TM1"/>
    <property type="match status" value="1"/>
</dbReference>
<dbReference type="GO" id="GO:0006865">
    <property type="term" value="P:amino acid transport"/>
    <property type="evidence" value="ECO:0007669"/>
    <property type="project" value="TreeGrafter"/>
</dbReference>
<dbReference type="Pfam" id="PF00528">
    <property type="entry name" value="BPD_transp_1"/>
    <property type="match status" value="1"/>
</dbReference>
<sequence>MRDLTAYDIQTLIVAARWTLLLALISFTGGAIGGLVLAGLRMSRFAPLRLLAGLYVAVFQGTPLLLQLFLCFFGLSLLGIEVSALGAAAFAMICNSSAFLGEIWRGSIAAIPKAQWEGAVSLGLSRPQQFVFVIAPQALRIALPPTVNYMVQIVKNTALASIIGFYELSKMGSVLNNITFSPLAIFGAVALIYFFICFSLTTASRRLEVKLHERG</sequence>
<dbReference type="NCBIfam" id="TIGR01726">
    <property type="entry name" value="HEQRo_perm_3TM"/>
    <property type="match status" value="1"/>
</dbReference>
<dbReference type="InterPro" id="IPR010065">
    <property type="entry name" value="AA_ABC_transptr_permease_3TM"/>
</dbReference>
<protein>
    <submittedName>
        <fullName evidence="10">Polar amino acid transport system permease protein</fullName>
    </submittedName>
</protein>
<evidence type="ECO:0000256" key="6">
    <source>
        <dbReference type="ARBA" id="ARBA00022989"/>
    </source>
</evidence>
<evidence type="ECO:0000256" key="5">
    <source>
        <dbReference type="ARBA" id="ARBA00022692"/>
    </source>
</evidence>
<dbReference type="EMBL" id="SMFY01000005">
    <property type="protein sequence ID" value="TCK19639.1"/>
    <property type="molecule type" value="Genomic_DNA"/>
</dbReference>
<dbReference type="AlphaFoldDB" id="A0A4R1HJE5"/>
<dbReference type="InterPro" id="IPR043429">
    <property type="entry name" value="ArtM/GltK/GlnP/TcyL/YhdX-like"/>
</dbReference>
<keyword evidence="7 8" id="KW-0472">Membrane</keyword>
<dbReference type="Gene3D" id="1.10.3720.10">
    <property type="entry name" value="MetI-like"/>
    <property type="match status" value="1"/>
</dbReference>
<reference evidence="10 11" key="1">
    <citation type="submission" date="2019-03" db="EMBL/GenBank/DDBJ databases">
        <title>Genomic Encyclopedia of Type Strains, Phase IV (KMG-IV): sequencing the most valuable type-strain genomes for metagenomic binning, comparative biology and taxonomic classification.</title>
        <authorList>
            <person name="Goeker M."/>
        </authorList>
    </citation>
    <scope>NUCLEOTIDE SEQUENCE [LARGE SCALE GENOMIC DNA]</scope>
    <source>
        <strain evidence="10 11">DSM 101</strain>
    </source>
</reference>
<proteinExistence type="inferred from homology"/>
<comment type="subcellular location">
    <subcellularLocation>
        <location evidence="1">Cell inner membrane</location>
        <topology evidence="1">Multi-pass membrane protein</topology>
    </subcellularLocation>
    <subcellularLocation>
        <location evidence="8">Cell membrane</location>
        <topology evidence="8">Multi-pass membrane protein</topology>
    </subcellularLocation>
</comment>
<dbReference type="CDD" id="cd06261">
    <property type="entry name" value="TM_PBP2"/>
    <property type="match status" value="1"/>
</dbReference>
<dbReference type="InterPro" id="IPR035906">
    <property type="entry name" value="MetI-like_sf"/>
</dbReference>
<dbReference type="GO" id="GO:0043190">
    <property type="term" value="C:ATP-binding cassette (ABC) transporter complex"/>
    <property type="evidence" value="ECO:0007669"/>
    <property type="project" value="InterPro"/>
</dbReference>
<feature type="transmembrane region" description="Helical" evidence="8">
    <location>
        <begin position="20"/>
        <end position="40"/>
    </location>
</feature>
<dbReference type="SUPFAM" id="SSF161098">
    <property type="entry name" value="MetI-like"/>
    <property type="match status" value="1"/>
</dbReference>
<comment type="caution">
    <text evidence="10">The sequence shown here is derived from an EMBL/GenBank/DDBJ whole genome shotgun (WGS) entry which is preliminary data.</text>
</comment>
<gene>
    <name evidence="10" type="ORF">EV667_4079</name>
</gene>
<dbReference type="GO" id="GO:0022857">
    <property type="term" value="F:transmembrane transporter activity"/>
    <property type="evidence" value="ECO:0007669"/>
    <property type="project" value="InterPro"/>
</dbReference>
<accession>A0A4R1HJE5</accession>
<feature type="domain" description="ABC transmembrane type-1" evidence="9">
    <location>
        <begin position="16"/>
        <end position="204"/>
    </location>
</feature>
<comment type="similarity">
    <text evidence="2">Belongs to the binding-protein-dependent transport system permease family. HisMQ subfamily.</text>
</comment>
<evidence type="ECO:0000313" key="10">
    <source>
        <dbReference type="EMBL" id="TCK19639.1"/>
    </source>
</evidence>
<keyword evidence="11" id="KW-1185">Reference proteome</keyword>
<evidence type="ECO:0000313" key="11">
    <source>
        <dbReference type="Proteomes" id="UP000295030"/>
    </source>
</evidence>
<evidence type="ECO:0000256" key="3">
    <source>
        <dbReference type="ARBA" id="ARBA00022448"/>
    </source>
</evidence>
<keyword evidence="6 8" id="KW-1133">Transmembrane helix</keyword>
<keyword evidence="3 8" id="KW-0813">Transport</keyword>
<keyword evidence="5 8" id="KW-0812">Transmembrane</keyword>
<evidence type="ECO:0000256" key="1">
    <source>
        <dbReference type="ARBA" id="ARBA00004429"/>
    </source>
</evidence>
<feature type="transmembrane region" description="Helical" evidence="8">
    <location>
        <begin position="52"/>
        <end position="78"/>
    </location>
</feature>
<feature type="transmembrane region" description="Helical" evidence="8">
    <location>
        <begin position="84"/>
        <end position="104"/>
    </location>
</feature>
<evidence type="ECO:0000256" key="7">
    <source>
        <dbReference type="ARBA" id="ARBA00023136"/>
    </source>
</evidence>
<dbReference type="PANTHER" id="PTHR30614:SF34">
    <property type="entry name" value="BLR6398 PROTEIN"/>
    <property type="match status" value="1"/>
</dbReference>
<organism evidence="10 11">
    <name type="scientific">Ancylobacter aquaticus</name>
    <dbReference type="NCBI Taxonomy" id="100"/>
    <lineage>
        <taxon>Bacteria</taxon>
        <taxon>Pseudomonadati</taxon>
        <taxon>Pseudomonadota</taxon>
        <taxon>Alphaproteobacteria</taxon>
        <taxon>Hyphomicrobiales</taxon>
        <taxon>Xanthobacteraceae</taxon>
        <taxon>Ancylobacter</taxon>
    </lineage>
</organism>
<dbReference type="OrthoDB" id="7255919at2"/>
<evidence type="ECO:0000256" key="8">
    <source>
        <dbReference type="RuleBase" id="RU363032"/>
    </source>
</evidence>